<reference evidence="2 3" key="1">
    <citation type="journal article" date="2019" name="Commun. Biol.">
        <title>The bagworm genome reveals a unique fibroin gene that provides high tensile strength.</title>
        <authorList>
            <person name="Kono N."/>
            <person name="Nakamura H."/>
            <person name="Ohtoshi R."/>
            <person name="Tomita M."/>
            <person name="Numata K."/>
            <person name="Arakawa K."/>
        </authorList>
    </citation>
    <scope>NUCLEOTIDE SEQUENCE [LARGE SCALE GENOMIC DNA]</scope>
</reference>
<keyword evidence="3" id="KW-1185">Reference proteome</keyword>
<feature type="compositionally biased region" description="Basic and acidic residues" evidence="1">
    <location>
        <begin position="82"/>
        <end position="91"/>
    </location>
</feature>
<feature type="region of interest" description="Disordered" evidence="1">
    <location>
        <begin position="52"/>
        <end position="91"/>
    </location>
</feature>
<dbReference type="Proteomes" id="UP000299102">
    <property type="component" value="Unassembled WGS sequence"/>
</dbReference>
<protein>
    <submittedName>
        <fullName evidence="2">Uncharacterized protein</fullName>
    </submittedName>
</protein>
<dbReference type="EMBL" id="BGZK01002258">
    <property type="protein sequence ID" value="GBP92283.1"/>
    <property type="molecule type" value="Genomic_DNA"/>
</dbReference>
<name>A0A4C1ZZH2_EUMVA</name>
<evidence type="ECO:0000313" key="2">
    <source>
        <dbReference type="EMBL" id="GBP92283.1"/>
    </source>
</evidence>
<evidence type="ECO:0000256" key="1">
    <source>
        <dbReference type="SAM" id="MobiDB-lite"/>
    </source>
</evidence>
<comment type="caution">
    <text evidence="2">The sequence shown here is derived from an EMBL/GenBank/DDBJ whole genome shotgun (WGS) entry which is preliminary data.</text>
</comment>
<organism evidence="2 3">
    <name type="scientific">Eumeta variegata</name>
    <name type="common">Bagworm moth</name>
    <name type="synonym">Eumeta japonica</name>
    <dbReference type="NCBI Taxonomy" id="151549"/>
    <lineage>
        <taxon>Eukaryota</taxon>
        <taxon>Metazoa</taxon>
        <taxon>Ecdysozoa</taxon>
        <taxon>Arthropoda</taxon>
        <taxon>Hexapoda</taxon>
        <taxon>Insecta</taxon>
        <taxon>Pterygota</taxon>
        <taxon>Neoptera</taxon>
        <taxon>Endopterygota</taxon>
        <taxon>Lepidoptera</taxon>
        <taxon>Glossata</taxon>
        <taxon>Ditrysia</taxon>
        <taxon>Tineoidea</taxon>
        <taxon>Psychidae</taxon>
        <taxon>Oiketicinae</taxon>
        <taxon>Eumeta</taxon>
    </lineage>
</organism>
<evidence type="ECO:0000313" key="3">
    <source>
        <dbReference type="Proteomes" id="UP000299102"/>
    </source>
</evidence>
<accession>A0A4C1ZZH2</accession>
<proteinExistence type="predicted"/>
<gene>
    <name evidence="2" type="ORF">EVAR_24952_1</name>
</gene>
<dbReference type="AlphaFoldDB" id="A0A4C1ZZH2"/>
<sequence>MTFEFCSCSFASNNLHKLTGPVRLKNGFHHPPWRDVPPSRSRRLRWRVAGVESPTPAADCHQPAVPSRRRRRDTRSGVPLKARGEGRGGVI</sequence>